<sequence length="1076" mass="118470">MERAPAAAGAASSASSREKKLKKGKEISKKGAGMHAAGLSAAGRSEISKKKQDPRFRAQADRRFLLEKLLPTPRQKGAAPASKKASELHLLREKQLKKKFAKQVLETDCTSGDDAQEEGAQTTPNGATAAGKKNGQKDFSVRASLADSWENDERFSRIFTDDAFAAGGAIGAVDKFGRALNKRKEKDKVEKNAKTKRAQAAVEAEKPARAPKKQARELDEDEVSEEAPEEKQSDEKEEQSLESGQEEEEDEDDRGSESSESEEVEEEGPSVWGHDDEDLLMGEEASTRLAVMGLEWENITANDLLLLFRSFARDLVAGASCGAAKREKGKGDGEAGASRGAPETIVKKVSIYPSDFGLERMKIEAVKGPCIDWASVEGGRRRESAADATAEEAGEQASASEDEGEAEPTEEEEENEEGDEEDEDEEEKVRDAREDASDAEACAEGKRESGGEGEEAEEIDASSGDEDNDGDMKPTEEEERLYNEALRKYQKERSRYFYAVVEFDSVASAKYFYDELDGCDIAFALDGLDLRFIPDDLEFPHPPTSVSWLGFSGSKGEQRAAEEAALLRYEPPPAVSTALRHSRVKCTWDETPIERTKLLKRRFTEKELRDLDLQEYLASSSSSEDEEEGHAEGEDARKAGRWKLTEANLQEYRRQLLGDAADLSTDDEEDSVSEGDMSRMPSGAQSSNVKISFEGELENLGVSSEDEADEEKTDGFTGGDAKAWEAYVQRRKKKEKEHRKREARKFEAARAAAEEEGEGEENEEGAGSRRTSRAQQDRQRERRGKNTKFPLFAEGSQSDDASGSDAEEEEHAAERPVSRALKRDRNSRAQEPARGAARRNLKKGGGGAAAPNSTKEASTAAELELLTLGHEEEGRRHFDLRDELLSRKSKRKAKQLKRMREEEKSHEQGDAFKIDVDDSRFSRLFSNPDFAIDPTNPNFKASQAISRRKHRLACAGAPTPYVFLSSEEPSGWASDDLSLSLVAVCVQKTAATDELLRVKRARSAKPQFSAPERSKPFLAETGGSQTRGTKPYRSGGDRRFADQKQRIADGISTAGAAADGKVANKPQEGFALFAKR</sequence>
<feature type="region of interest" description="Disordered" evidence="5">
    <location>
        <begin position="321"/>
        <end position="344"/>
    </location>
</feature>
<dbReference type="KEGG" id="bbes:BESB_037320"/>
<comment type="caution">
    <text evidence="8">The sequence shown here is derived from an EMBL/GenBank/DDBJ whole genome shotgun (WGS) entry which is preliminary data.</text>
</comment>
<evidence type="ECO:0000256" key="3">
    <source>
        <dbReference type="ARBA" id="ARBA00023054"/>
    </source>
</evidence>
<proteinExistence type="inferred from homology"/>
<dbReference type="InterPro" id="IPR012580">
    <property type="entry name" value="NUC153"/>
</dbReference>
<feature type="domain" description="ESF1 RRM" evidence="7">
    <location>
        <begin position="287"/>
        <end position="397"/>
    </location>
</feature>
<evidence type="ECO:0000256" key="5">
    <source>
        <dbReference type="SAM" id="MobiDB-lite"/>
    </source>
</evidence>
<feature type="compositionally biased region" description="Basic and acidic residues" evidence="5">
    <location>
        <begin position="812"/>
        <end position="828"/>
    </location>
</feature>
<dbReference type="EMBL" id="NWUJ01000002">
    <property type="protein sequence ID" value="PFH37274.1"/>
    <property type="molecule type" value="Genomic_DNA"/>
</dbReference>
<evidence type="ECO:0000256" key="4">
    <source>
        <dbReference type="ARBA" id="ARBA00023242"/>
    </source>
</evidence>
<feature type="region of interest" description="Disordered" evidence="5">
    <location>
        <begin position="377"/>
        <end position="478"/>
    </location>
</feature>
<dbReference type="GO" id="GO:0005730">
    <property type="term" value="C:nucleolus"/>
    <property type="evidence" value="ECO:0007669"/>
    <property type="project" value="UniProtKB-SubCell"/>
</dbReference>
<gene>
    <name evidence="8" type="ORF">BESB_037320</name>
</gene>
<feature type="region of interest" description="Disordered" evidence="5">
    <location>
        <begin position="615"/>
        <end position="642"/>
    </location>
</feature>
<reference evidence="8 9" key="1">
    <citation type="submission" date="2017-09" db="EMBL/GenBank/DDBJ databases">
        <title>Genome sequencing of Besnoitia besnoiti strain Bb-Ger1.</title>
        <authorList>
            <person name="Schares G."/>
            <person name="Venepally P."/>
            <person name="Lorenzi H.A."/>
        </authorList>
    </citation>
    <scope>NUCLEOTIDE SEQUENCE [LARGE SCALE GENOMIC DNA]</scope>
    <source>
        <strain evidence="8 9">Bb-Ger1</strain>
    </source>
</reference>
<feature type="region of interest" description="Disordered" evidence="5">
    <location>
        <begin position="1"/>
        <end position="90"/>
    </location>
</feature>
<feature type="compositionally biased region" description="Basic and acidic residues" evidence="5">
    <location>
        <begin position="324"/>
        <end position="333"/>
    </location>
</feature>
<name>A0A2A9MJA7_BESBE</name>
<dbReference type="InterPro" id="IPR039754">
    <property type="entry name" value="Esf1"/>
</dbReference>
<dbReference type="AlphaFoldDB" id="A0A2A9MJA7"/>
<dbReference type="OrthoDB" id="431825at2759"/>
<feature type="compositionally biased region" description="Acidic residues" evidence="5">
    <location>
        <begin position="218"/>
        <end position="228"/>
    </location>
</feature>
<dbReference type="Proteomes" id="UP000224006">
    <property type="component" value="Chromosome II"/>
</dbReference>
<feature type="compositionally biased region" description="Acidic residues" evidence="5">
    <location>
        <begin position="664"/>
        <end position="673"/>
    </location>
</feature>
<feature type="domain" description="ESF1 RRM" evidence="7">
    <location>
        <begin position="462"/>
        <end position="546"/>
    </location>
</feature>
<dbReference type="VEuPathDB" id="ToxoDB:BESB_037320"/>
<protein>
    <submittedName>
        <fullName evidence="8">NUC153 domain-containing protein</fullName>
    </submittedName>
</protein>
<organism evidence="8 9">
    <name type="scientific">Besnoitia besnoiti</name>
    <name type="common">Apicomplexan protozoan</name>
    <dbReference type="NCBI Taxonomy" id="94643"/>
    <lineage>
        <taxon>Eukaryota</taxon>
        <taxon>Sar</taxon>
        <taxon>Alveolata</taxon>
        <taxon>Apicomplexa</taxon>
        <taxon>Conoidasida</taxon>
        <taxon>Coccidia</taxon>
        <taxon>Eucoccidiorida</taxon>
        <taxon>Eimeriorina</taxon>
        <taxon>Sarcocystidae</taxon>
        <taxon>Besnoitia</taxon>
    </lineage>
</organism>
<dbReference type="Pfam" id="PF08159">
    <property type="entry name" value="NUC153"/>
    <property type="match status" value="1"/>
</dbReference>
<dbReference type="PANTHER" id="PTHR12202:SF0">
    <property type="entry name" value="ESF1 HOMOLOG"/>
    <property type="match status" value="1"/>
</dbReference>
<feature type="compositionally biased region" description="Low complexity" evidence="5">
    <location>
        <begin position="793"/>
        <end position="804"/>
    </location>
</feature>
<feature type="compositionally biased region" description="Basic and acidic residues" evidence="5">
    <location>
        <begin position="427"/>
        <end position="436"/>
    </location>
</feature>
<dbReference type="Pfam" id="PF25121">
    <property type="entry name" value="RRM_ESF1"/>
    <property type="match status" value="2"/>
</dbReference>
<dbReference type="InterPro" id="IPR056750">
    <property type="entry name" value="RRM_ESF1"/>
</dbReference>
<dbReference type="GO" id="GO:0003723">
    <property type="term" value="F:RNA binding"/>
    <property type="evidence" value="ECO:0007669"/>
    <property type="project" value="TreeGrafter"/>
</dbReference>
<evidence type="ECO:0000256" key="1">
    <source>
        <dbReference type="ARBA" id="ARBA00004604"/>
    </source>
</evidence>
<dbReference type="STRING" id="94643.A0A2A9MJA7"/>
<feature type="compositionally biased region" description="Acidic residues" evidence="5">
    <location>
        <begin position="754"/>
        <end position="764"/>
    </location>
</feature>
<keyword evidence="4" id="KW-0539">Nucleus</keyword>
<feature type="domain" description="NUC153" evidence="6">
    <location>
        <begin position="918"/>
        <end position="944"/>
    </location>
</feature>
<feature type="compositionally biased region" description="Basic and acidic residues" evidence="5">
    <location>
        <begin position="182"/>
        <end position="193"/>
    </location>
</feature>
<accession>A0A2A9MJA7</accession>
<feature type="region of interest" description="Disordered" evidence="5">
    <location>
        <begin position="108"/>
        <end position="138"/>
    </location>
</feature>
<dbReference type="RefSeq" id="XP_029221283.1">
    <property type="nucleotide sequence ID" value="XM_029362318.1"/>
</dbReference>
<feature type="compositionally biased region" description="Basic and acidic residues" evidence="5">
    <location>
        <begin position="46"/>
        <end position="66"/>
    </location>
</feature>
<evidence type="ECO:0000259" key="7">
    <source>
        <dbReference type="Pfam" id="PF25121"/>
    </source>
</evidence>
<keyword evidence="9" id="KW-1185">Reference proteome</keyword>
<dbReference type="PANTHER" id="PTHR12202">
    <property type="entry name" value="ESF1 HOMOLOG"/>
    <property type="match status" value="1"/>
</dbReference>
<feature type="region of interest" description="Disordered" evidence="5">
    <location>
        <begin position="180"/>
        <end position="278"/>
    </location>
</feature>
<comment type="subcellular location">
    <subcellularLocation>
        <location evidence="1">Nucleus</location>
        <location evidence="1">Nucleolus</location>
    </subcellularLocation>
</comment>
<feature type="compositionally biased region" description="Acidic residues" evidence="5">
    <location>
        <begin position="451"/>
        <end position="469"/>
    </location>
</feature>
<feature type="compositionally biased region" description="Basic residues" evidence="5">
    <location>
        <begin position="729"/>
        <end position="743"/>
    </location>
</feature>
<feature type="region of interest" description="Disordered" evidence="5">
    <location>
        <begin position="658"/>
        <end position="911"/>
    </location>
</feature>
<evidence type="ECO:0000256" key="2">
    <source>
        <dbReference type="ARBA" id="ARBA00009087"/>
    </source>
</evidence>
<feature type="compositionally biased region" description="Low complexity" evidence="5">
    <location>
        <begin position="1"/>
        <end position="15"/>
    </location>
</feature>
<evidence type="ECO:0000313" key="9">
    <source>
        <dbReference type="Proteomes" id="UP000224006"/>
    </source>
</evidence>
<feature type="compositionally biased region" description="Basic and acidic residues" evidence="5">
    <location>
        <begin position="869"/>
        <end position="886"/>
    </location>
</feature>
<feature type="compositionally biased region" description="Basic and acidic residues" evidence="5">
    <location>
        <begin position="898"/>
        <end position="911"/>
    </location>
</feature>
<comment type="similarity">
    <text evidence="2">Belongs to the ESF1 family.</text>
</comment>
<evidence type="ECO:0000259" key="6">
    <source>
        <dbReference type="Pfam" id="PF08159"/>
    </source>
</evidence>
<keyword evidence="3" id="KW-0175">Coiled coil</keyword>
<feature type="compositionally biased region" description="Acidic residues" evidence="5">
    <location>
        <begin position="389"/>
        <end position="426"/>
    </location>
</feature>
<evidence type="ECO:0000313" key="8">
    <source>
        <dbReference type="EMBL" id="PFH37274.1"/>
    </source>
</evidence>
<dbReference type="GeneID" id="40308713"/>
<feature type="compositionally biased region" description="Low complexity" evidence="5">
    <location>
        <begin position="854"/>
        <end position="868"/>
    </location>
</feature>
<feature type="compositionally biased region" description="Basic residues" evidence="5">
    <location>
        <begin position="887"/>
        <end position="897"/>
    </location>
</feature>
<dbReference type="GO" id="GO:0006364">
    <property type="term" value="P:rRNA processing"/>
    <property type="evidence" value="ECO:0007669"/>
    <property type="project" value="InterPro"/>
</dbReference>
<feature type="compositionally biased region" description="Acidic residues" evidence="5">
    <location>
        <begin position="244"/>
        <end position="268"/>
    </location>
</feature>
<feature type="region of interest" description="Disordered" evidence="5">
    <location>
        <begin position="1001"/>
        <end position="1039"/>
    </location>
</feature>